<protein>
    <submittedName>
        <fullName evidence="3">Glutathione-regulated potassium-efflux system ancillary protein KefF</fullName>
    </submittedName>
</protein>
<dbReference type="KEGG" id="abac:LuPra_03776"/>
<evidence type="ECO:0000313" key="4">
    <source>
        <dbReference type="Proteomes" id="UP000076079"/>
    </source>
</evidence>
<dbReference type="Pfam" id="PF02525">
    <property type="entry name" value="Flavodoxin_2"/>
    <property type="match status" value="1"/>
</dbReference>
<dbReference type="Gene3D" id="3.40.50.360">
    <property type="match status" value="1"/>
</dbReference>
<evidence type="ECO:0000256" key="1">
    <source>
        <dbReference type="ARBA" id="ARBA00023002"/>
    </source>
</evidence>
<dbReference type="PANTHER" id="PTHR47307">
    <property type="entry name" value="GLUTATHIONE-REGULATED POTASSIUM-EFFLUX SYSTEM ANCILLARY PROTEIN KEFG"/>
    <property type="match status" value="1"/>
</dbReference>
<evidence type="ECO:0000259" key="2">
    <source>
        <dbReference type="Pfam" id="PF02525"/>
    </source>
</evidence>
<dbReference type="InterPro" id="IPR046980">
    <property type="entry name" value="KefG/KefF"/>
</dbReference>
<dbReference type="EMBL" id="CP015136">
    <property type="protein sequence ID" value="AMY10540.1"/>
    <property type="molecule type" value="Genomic_DNA"/>
</dbReference>
<accession>A0A143PQZ8</accession>
<feature type="domain" description="Flavodoxin-like fold" evidence="2">
    <location>
        <begin position="72"/>
        <end position="239"/>
    </location>
</feature>
<dbReference type="STRING" id="1855912.LuPra_03776"/>
<dbReference type="PATRIC" id="fig|1813736.3.peg.3984"/>
<name>A0A143PQZ8_LUTPR</name>
<dbReference type="GO" id="GO:0009055">
    <property type="term" value="F:electron transfer activity"/>
    <property type="evidence" value="ECO:0007669"/>
    <property type="project" value="TreeGrafter"/>
</dbReference>
<proteinExistence type="predicted"/>
<sequence length="267" mass="29514">MGGERASDGPIVWQPQSPRSGVIATVFDVYAFSRLAGPLWNLDDIAATVLDRCISSNLSGTARRYHSPSMPRVLVLFAHPAFEKSRINRRLLEAVRDLEGITIHDLYEAYPDFLIDVPAEQRRLVAHDVIVLQHPFYWYSAPALVKEYLDLVLEHGFAYGSTGRALEGKVFVNATTTGGPEAAYQVGGRNRFTMRQLLAPFDQTAVLCRMAYLAPFVVHGTHTVDADTGFGPAQRQYRTLLAQLRDGTLDLARAAAVDRVNDVLGEA</sequence>
<dbReference type="GO" id="GO:0003955">
    <property type="term" value="F:NAD(P)H dehydrogenase (quinone) activity"/>
    <property type="evidence" value="ECO:0007669"/>
    <property type="project" value="TreeGrafter"/>
</dbReference>
<keyword evidence="4" id="KW-1185">Reference proteome</keyword>
<reference evidence="4" key="2">
    <citation type="submission" date="2016-04" db="EMBL/GenBank/DDBJ databases">
        <title>First Complete Genome Sequence of a Subdivision 6 Acidobacterium.</title>
        <authorList>
            <person name="Huang S."/>
            <person name="Vieira S."/>
            <person name="Bunk B."/>
            <person name="Riedel T."/>
            <person name="Sproeer C."/>
            <person name="Overmann J."/>
        </authorList>
    </citation>
    <scope>NUCLEOTIDE SEQUENCE [LARGE SCALE GENOMIC DNA]</scope>
    <source>
        <strain evidence="4">DSM 100886 HEG_-6_39</strain>
    </source>
</reference>
<dbReference type="Proteomes" id="UP000076079">
    <property type="component" value="Chromosome"/>
</dbReference>
<dbReference type="SUPFAM" id="SSF52218">
    <property type="entry name" value="Flavoproteins"/>
    <property type="match status" value="1"/>
</dbReference>
<reference evidence="3 4" key="1">
    <citation type="journal article" date="2016" name="Genome Announc.">
        <title>First Complete Genome Sequence of a Subdivision 6 Acidobacterium Strain.</title>
        <authorList>
            <person name="Huang S."/>
            <person name="Vieira S."/>
            <person name="Bunk B."/>
            <person name="Riedel T."/>
            <person name="Sproer C."/>
            <person name="Overmann J."/>
        </authorList>
    </citation>
    <scope>NUCLEOTIDE SEQUENCE [LARGE SCALE GENOMIC DNA]</scope>
    <source>
        <strain evidence="4">DSM 100886 HEG_-6_39</strain>
    </source>
</reference>
<dbReference type="InterPro" id="IPR003680">
    <property type="entry name" value="Flavodoxin_fold"/>
</dbReference>
<keyword evidence="1" id="KW-0560">Oxidoreductase</keyword>
<gene>
    <name evidence="3" type="primary">kefF</name>
    <name evidence="3" type="ORF">LuPra_03776</name>
</gene>
<organism evidence="3 4">
    <name type="scientific">Luteitalea pratensis</name>
    <dbReference type="NCBI Taxonomy" id="1855912"/>
    <lineage>
        <taxon>Bacteria</taxon>
        <taxon>Pseudomonadati</taxon>
        <taxon>Acidobacteriota</taxon>
        <taxon>Vicinamibacteria</taxon>
        <taxon>Vicinamibacterales</taxon>
        <taxon>Vicinamibacteraceae</taxon>
        <taxon>Luteitalea</taxon>
    </lineage>
</organism>
<dbReference type="PANTHER" id="PTHR47307:SF1">
    <property type="entry name" value="GLUTATHIONE-REGULATED POTASSIUM-EFFLUX SYSTEM ANCILLARY PROTEIN KEFG"/>
    <property type="match status" value="1"/>
</dbReference>
<evidence type="ECO:0000313" key="3">
    <source>
        <dbReference type="EMBL" id="AMY10540.1"/>
    </source>
</evidence>
<dbReference type="InterPro" id="IPR029039">
    <property type="entry name" value="Flavoprotein-like_sf"/>
</dbReference>
<dbReference type="GO" id="GO:0010181">
    <property type="term" value="F:FMN binding"/>
    <property type="evidence" value="ECO:0007669"/>
    <property type="project" value="TreeGrafter"/>
</dbReference>
<dbReference type="AlphaFoldDB" id="A0A143PQZ8"/>